<evidence type="ECO:0000313" key="2">
    <source>
        <dbReference type="Proteomes" id="UP000198518"/>
    </source>
</evidence>
<evidence type="ECO:0000313" key="1">
    <source>
        <dbReference type="EMBL" id="SEW04424.1"/>
    </source>
</evidence>
<dbReference type="AlphaFoldDB" id="A0A1I0NS18"/>
<dbReference type="RefSeq" id="WP_089668360.1">
    <property type="nucleotide sequence ID" value="NZ_FOJA01000001.1"/>
</dbReference>
<keyword evidence="2" id="KW-1185">Reference proteome</keyword>
<gene>
    <name evidence="1" type="ORF">SAMN04487945_1106</name>
</gene>
<evidence type="ECO:0008006" key="3">
    <source>
        <dbReference type="Google" id="ProtNLM"/>
    </source>
</evidence>
<proteinExistence type="predicted"/>
<sequence>MPDQTDATFEERLVSATDAYLDQLENCVRLLPRVVAAYAAGDDEAFEAVVERVRRLESDCDESVRAVTALVANADVRDLGIQLTHVHLHAGQTIELYQSLDEVANAAERFAEDLAATAPPRIPVLLDAFEAMGERACEAFAAMRAVVTSYLGVIRSPDAGVDITDAVERVRAAESDCDRHRNEAVSAAFSDHEDAYPVVYREQAWLLDGVVDAMEDVTDCVVRVSGSEVGIEVAPAAGGR</sequence>
<dbReference type="Gene3D" id="1.20.58.220">
    <property type="entry name" value="Phosphate transport system protein phou homolog 2, domain 2"/>
    <property type="match status" value="1"/>
</dbReference>
<organism evidence="1 2">
    <name type="scientific">Halobacterium jilantaiense</name>
    <dbReference type="NCBI Taxonomy" id="355548"/>
    <lineage>
        <taxon>Archaea</taxon>
        <taxon>Methanobacteriati</taxon>
        <taxon>Methanobacteriota</taxon>
        <taxon>Stenosarchaea group</taxon>
        <taxon>Halobacteria</taxon>
        <taxon>Halobacteriales</taxon>
        <taxon>Halobacteriaceae</taxon>
        <taxon>Halobacterium</taxon>
    </lineage>
</organism>
<dbReference type="EMBL" id="FOJA01000001">
    <property type="protein sequence ID" value="SEW04424.1"/>
    <property type="molecule type" value="Genomic_DNA"/>
</dbReference>
<accession>A0A1I0NS18</accession>
<reference evidence="1 2" key="1">
    <citation type="submission" date="2016-10" db="EMBL/GenBank/DDBJ databases">
        <authorList>
            <person name="de Groot N.N."/>
        </authorList>
    </citation>
    <scope>NUCLEOTIDE SEQUENCE [LARGE SCALE GENOMIC DNA]</scope>
    <source>
        <strain evidence="1 2">CGMCC 1.5337</strain>
    </source>
</reference>
<protein>
    <recommendedName>
        <fullName evidence="3">Phosphate transport system protein</fullName>
    </recommendedName>
</protein>
<dbReference type="OrthoDB" id="337588at2157"/>
<dbReference type="Proteomes" id="UP000198518">
    <property type="component" value="Unassembled WGS sequence"/>
</dbReference>
<dbReference type="InterPro" id="IPR038078">
    <property type="entry name" value="PhoU-like_sf"/>
</dbReference>
<dbReference type="STRING" id="355548.SAMN04487945_1106"/>
<name>A0A1I0NS18_9EURY</name>